<evidence type="ECO:0000313" key="3">
    <source>
        <dbReference type="Proteomes" id="UP001295423"/>
    </source>
</evidence>
<sequence>MDSSAAKMTLQGMSIQQAAVDFGNGQTLPFTPCKRGYIPIVNGQRMYACSFHDKARAKRLSKDNEVFRDGEVDLNIFWDAKEEADSEQIEDKVEEEVKKEDVKDSIGTKGRI</sequence>
<feature type="region of interest" description="Disordered" evidence="1">
    <location>
        <begin position="84"/>
        <end position="112"/>
    </location>
</feature>
<keyword evidence="3" id="KW-1185">Reference proteome</keyword>
<accession>A0AAD2CNH1</accession>
<dbReference type="EMBL" id="CAKOGP040000890">
    <property type="protein sequence ID" value="CAJ1940234.1"/>
    <property type="molecule type" value="Genomic_DNA"/>
</dbReference>
<name>A0AAD2CNH1_9STRA</name>
<gene>
    <name evidence="2" type="ORF">CYCCA115_LOCUS6940</name>
</gene>
<reference evidence="2" key="1">
    <citation type="submission" date="2023-08" db="EMBL/GenBank/DDBJ databases">
        <authorList>
            <person name="Audoor S."/>
            <person name="Bilcke G."/>
        </authorList>
    </citation>
    <scope>NUCLEOTIDE SEQUENCE</scope>
</reference>
<proteinExistence type="predicted"/>
<dbReference type="AlphaFoldDB" id="A0AAD2CNH1"/>
<organism evidence="2 3">
    <name type="scientific">Cylindrotheca closterium</name>
    <dbReference type="NCBI Taxonomy" id="2856"/>
    <lineage>
        <taxon>Eukaryota</taxon>
        <taxon>Sar</taxon>
        <taxon>Stramenopiles</taxon>
        <taxon>Ochrophyta</taxon>
        <taxon>Bacillariophyta</taxon>
        <taxon>Bacillariophyceae</taxon>
        <taxon>Bacillariophycidae</taxon>
        <taxon>Bacillariales</taxon>
        <taxon>Bacillariaceae</taxon>
        <taxon>Cylindrotheca</taxon>
    </lineage>
</organism>
<evidence type="ECO:0000313" key="2">
    <source>
        <dbReference type="EMBL" id="CAJ1940234.1"/>
    </source>
</evidence>
<protein>
    <submittedName>
        <fullName evidence="2">Uncharacterized protein</fullName>
    </submittedName>
</protein>
<comment type="caution">
    <text evidence="2">The sequence shown here is derived from an EMBL/GenBank/DDBJ whole genome shotgun (WGS) entry which is preliminary data.</text>
</comment>
<feature type="compositionally biased region" description="Basic and acidic residues" evidence="1">
    <location>
        <begin position="84"/>
        <end position="106"/>
    </location>
</feature>
<evidence type="ECO:0000256" key="1">
    <source>
        <dbReference type="SAM" id="MobiDB-lite"/>
    </source>
</evidence>
<dbReference type="Proteomes" id="UP001295423">
    <property type="component" value="Unassembled WGS sequence"/>
</dbReference>